<dbReference type="EMBL" id="CP069115">
    <property type="protein sequence ID" value="QSS65766.1"/>
    <property type="molecule type" value="Genomic_DNA"/>
</dbReference>
<name>A0A8A1MH18_AJECA</name>
<dbReference type="VEuPathDB" id="FungiDB:I7I51_06615"/>
<accession>A0A8A1MH18</accession>
<reference evidence="1" key="1">
    <citation type="submission" date="2021-01" db="EMBL/GenBank/DDBJ databases">
        <title>Chromosome-level genome assembly of a human fungal pathogen reveals clustering of transcriptionally co-regulated genes.</title>
        <authorList>
            <person name="Voorhies M."/>
            <person name="Cohen S."/>
            <person name="Shea T.P."/>
            <person name="Petrus S."/>
            <person name="Munoz J.F."/>
            <person name="Poplawski S."/>
            <person name="Goldman W.E."/>
            <person name="Michael T."/>
            <person name="Cuomo C.A."/>
            <person name="Sil A."/>
            <person name="Beyhan S."/>
        </authorList>
    </citation>
    <scope>NUCLEOTIDE SEQUENCE</scope>
    <source>
        <strain evidence="1">WU24</strain>
    </source>
</reference>
<organism evidence="1 2">
    <name type="scientific">Ajellomyces capsulatus</name>
    <name type="common">Darling's disease fungus</name>
    <name type="synonym">Histoplasma capsulatum</name>
    <dbReference type="NCBI Taxonomy" id="5037"/>
    <lineage>
        <taxon>Eukaryota</taxon>
        <taxon>Fungi</taxon>
        <taxon>Dikarya</taxon>
        <taxon>Ascomycota</taxon>
        <taxon>Pezizomycotina</taxon>
        <taxon>Eurotiomycetes</taxon>
        <taxon>Eurotiomycetidae</taxon>
        <taxon>Onygenales</taxon>
        <taxon>Ajellomycetaceae</taxon>
        <taxon>Histoplasma</taxon>
    </lineage>
</organism>
<gene>
    <name evidence="1" type="ORF">I7I51_06615</name>
</gene>
<evidence type="ECO:0000313" key="1">
    <source>
        <dbReference type="EMBL" id="QSS65766.1"/>
    </source>
</evidence>
<proteinExistence type="predicted"/>
<evidence type="ECO:0000313" key="2">
    <source>
        <dbReference type="Proteomes" id="UP000663671"/>
    </source>
</evidence>
<sequence length="150" mass="16908">MDTASSNIAGTEKFCDFLQIYLTAKFGLIVQYNTNIWYNSINQGKEVSLFFNLLGESSVPNKRTDELDGTNSVMIPKSPHLAPGLAYQMVGHYKIKNRVDKTGKMPYQTTTRATSTPTISILDRHKVKQTPTDQTEFQEHNDANICTEKN</sequence>
<dbReference type="OrthoDB" id="10398777at2759"/>
<dbReference type="AlphaFoldDB" id="A0A8A1MH18"/>
<protein>
    <submittedName>
        <fullName evidence="1">Uncharacterized protein</fullName>
    </submittedName>
</protein>
<dbReference type="Proteomes" id="UP000663671">
    <property type="component" value="Chromosome 3"/>
</dbReference>